<feature type="region of interest" description="Disordered" evidence="1">
    <location>
        <begin position="107"/>
        <end position="129"/>
    </location>
</feature>
<feature type="transmembrane region" description="Helical" evidence="2">
    <location>
        <begin position="12"/>
        <end position="34"/>
    </location>
</feature>
<sequence length="157" mass="17485">MNFALDDASLYRLLYSIIALLLTTVLLLIANGLLRAKGVKMHKKLEPALTEALARKQRSDAAAKSAKSKRDPAAASKEGLDAPADKASAEPMVEDVAPGYNKYSTRARKLSSHVSTEQPTESEIERRLPRHFDPKFQFNYTRMQERYYSSPNLATGD</sequence>
<dbReference type="EMBL" id="BTSY01000003">
    <property type="protein sequence ID" value="GMT19943.1"/>
    <property type="molecule type" value="Genomic_DNA"/>
</dbReference>
<accession>A0AAV5VNR3</accession>
<feature type="non-terminal residue" evidence="3">
    <location>
        <position position="157"/>
    </location>
</feature>
<gene>
    <name evidence="3" type="ORF">PFISCL1PPCAC_11240</name>
</gene>
<feature type="region of interest" description="Disordered" evidence="1">
    <location>
        <begin position="52"/>
        <end position="95"/>
    </location>
</feature>
<dbReference type="Proteomes" id="UP001432322">
    <property type="component" value="Unassembled WGS sequence"/>
</dbReference>
<keyword evidence="2" id="KW-1133">Transmembrane helix</keyword>
<protein>
    <submittedName>
        <fullName evidence="3">Uncharacterized protein</fullName>
    </submittedName>
</protein>
<keyword evidence="4" id="KW-1185">Reference proteome</keyword>
<evidence type="ECO:0000313" key="3">
    <source>
        <dbReference type="EMBL" id="GMT19943.1"/>
    </source>
</evidence>
<dbReference type="AlphaFoldDB" id="A0AAV5VNR3"/>
<evidence type="ECO:0000256" key="1">
    <source>
        <dbReference type="SAM" id="MobiDB-lite"/>
    </source>
</evidence>
<reference evidence="3" key="1">
    <citation type="submission" date="2023-10" db="EMBL/GenBank/DDBJ databases">
        <title>Genome assembly of Pristionchus species.</title>
        <authorList>
            <person name="Yoshida K."/>
            <person name="Sommer R.J."/>
        </authorList>
    </citation>
    <scope>NUCLEOTIDE SEQUENCE</scope>
    <source>
        <strain evidence="3">RS5133</strain>
    </source>
</reference>
<keyword evidence="2" id="KW-0812">Transmembrane</keyword>
<evidence type="ECO:0000256" key="2">
    <source>
        <dbReference type="SAM" id="Phobius"/>
    </source>
</evidence>
<name>A0AAV5VNR3_9BILA</name>
<comment type="caution">
    <text evidence="3">The sequence shown here is derived from an EMBL/GenBank/DDBJ whole genome shotgun (WGS) entry which is preliminary data.</text>
</comment>
<feature type="compositionally biased region" description="Polar residues" evidence="1">
    <location>
        <begin position="112"/>
        <end position="121"/>
    </location>
</feature>
<organism evidence="3 4">
    <name type="scientific">Pristionchus fissidentatus</name>
    <dbReference type="NCBI Taxonomy" id="1538716"/>
    <lineage>
        <taxon>Eukaryota</taxon>
        <taxon>Metazoa</taxon>
        <taxon>Ecdysozoa</taxon>
        <taxon>Nematoda</taxon>
        <taxon>Chromadorea</taxon>
        <taxon>Rhabditida</taxon>
        <taxon>Rhabditina</taxon>
        <taxon>Diplogasteromorpha</taxon>
        <taxon>Diplogasteroidea</taxon>
        <taxon>Neodiplogasteridae</taxon>
        <taxon>Pristionchus</taxon>
    </lineage>
</organism>
<proteinExistence type="predicted"/>
<keyword evidence="2" id="KW-0472">Membrane</keyword>
<feature type="compositionally biased region" description="Basic and acidic residues" evidence="1">
    <location>
        <begin position="68"/>
        <end position="88"/>
    </location>
</feature>
<evidence type="ECO:0000313" key="4">
    <source>
        <dbReference type="Proteomes" id="UP001432322"/>
    </source>
</evidence>